<evidence type="ECO:0000313" key="1">
    <source>
        <dbReference type="EMBL" id="AIJ26587.1"/>
    </source>
</evidence>
<dbReference type="PANTHER" id="PTHR38436:SF1">
    <property type="entry name" value="ESTER CYCLASE"/>
    <property type="match status" value="1"/>
</dbReference>
<sequence length="145" mass="16285">MTSDERRERLRRVLDLMWNQGELDACEELCAPHCTFHDPSFEVDGVAGFQRQVGDLRTANPDLHMDIHDVLVDGDLCAVRFTMGGTSRAEFRGLPATGKTYVMTGMMCAKWADDRIVEMWVNYDMLGALQQLGIISEMAPRETAG</sequence>
<dbReference type="GeneID" id="301845398"/>
<dbReference type="EMBL" id="CP009110">
    <property type="protein sequence ID" value="AIJ26587.1"/>
    <property type="molecule type" value="Genomic_DNA"/>
</dbReference>
<reference evidence="1 2" key="1">
    <citation type="submission" date="2014-07" db="EMBL/GenBank/DDBJ databases">
        <title>Whole Genome Sequence of the Amycolatopsis methanolica 239.</title>
        <authorList>
            <person name="Tang B."/>
        </authorList>
    </citation>
    <scope>NUCLEOTIDE SEQUENCE [LARGE SCALE GENOMIC DNA]</scope>
    <source>
        <strain evidence="1 2">239</strain>
    </source>
</reference>
<dbReference type="GO" id="GO:0030638">
    <property type="term" value="P:polyketide metabolic process"/>
    <property type="evidence" value="ECO:0007669"/>
    <property type="project" value="InterPro"/>
</dbReference>
<accession>A0A076N995</accession>
<dbReference type="InterPro" id="IPR009959">
    <property type="entry name" value="Cyclase_SnoaL-like"/>
</dbReference>
<dbReference type="AlphaFoldDB" id="A0A076N995"/>
<dbReference type="eggNOG" id="COG5485">
    <property type="taxonomic scope" value="Bacteria"/>
</dbReference>
<keyword evidence="2" id="KW-1185">Reference proteome</keyword>
<dbReference type="Gene3D" id="3.10.450.50">
    <property type="match status" value="1"/>
</dbReference>
<dbReference type="KEGG" id="amq:AMETH_6495"/>
<protein>
    <recommendedName>
        <fullName evidence="3">Ester cyclase</fullName>
    </recommendedName>
</protein>
<dbReference type="Pfam" id="PF07366">
    <property type="entry name" value="SnoaL"/>
    <property type="match status" value="1"/>
</dbReference>
<dbReference type="PATRIC" id="fig|1068978.7.peg.6980"/>
<dbReference type="HOGENOM" id="CLU_100997_5_2_11"/>
<dbReference type="Proteomes" id="UP000062973">
    <property type="component" value="Chromosome"/>
</dbReference>
<dbReference type="OrthoDB" id="129343at2"/>
<dbReference type="STRING" id="1068978.AMETH_6495"/>
<dbReference type="RefSeq" id="WP_017985363.1">
    <property type="nucleotide sequence ID" value="NZ_AQUL01000001.1"/>
</dbReference>
<gene>
    <name evidence="1" type="ORF">AMETH_6495</name>
</gene>
<proteinExistence type="predicted"/>
<evidence type="ECO:0008006" key="3">
    <source>
        <dbReference type="Google" id="ProtNLM"/>
    </source>
</evidence>
<organism evidence="1 2">
    <name type="scientific">Amycolatopsis methanolica 239</name>
    <dbReference type="NCBI Taxonomy" id="1068978"/>
    <lineage>
        <taxon>Bacteria</taxon>
        <taxon>Bacillati</taxon>
        <taxon>Actinomycetota</taxon>
        <taxon>Actinomycetes</taxon>
        <taxon>Pseudonocardiales</taxon>
        <taxon>Pseudonocardiaceae</taxon>
        <taxon>Amycolatopsis</taxon>
        <taxon>Amycolatopsis methanolica group</taxon>
    </lineage>
</organism>
<name>A0A076N995_AMYME</name>
<dbReference type="InterPro" id="IPR032710">
    <property type="entry name" value="NTF2-like_dom_sf"/>
</dbReference>
<dbReference type="PANTHER" id="PTHR38436">
    <property type="entry name" value="POLYKETIDE CYCLASE SNOAL-LIKE DOMAIN"/>
    <property type="match status" value="1"/>
</dbReference>
<evidence type="ECO:0000313" key="2">
    <source>
        <dbReference type="Proteomes" id="UP000062973"/>
    </source>
</evidence>
<dbReference type="SUPFAM" id="SSF54427">
    <property type="entry name" value="NTF2-like"/>
    <property type="match status" value="1"/>
</dbReference>